<evidence type="ECO:0000259" key="2">
    <source>
        <dbReference type="Pfam" id="PF13205"/>
    </source>
</evidence>
<proteinExistence type="predicted"/>
<organism evidence="4 5">
    <name type="scientific">Deinococcus metalli</name>
    <dbReference type="NCBI Taxonomy" id="1141878"/>
    <lineage>
        <taxon>Bacteria</taxon>
        <taxon>Thermotogati</taxon>
        <taxon>Deinococcota</taxon>
        <taxon>Deinococci</taxon>
        <taxon>Deinococcales</taxon>
        <taxon>Deinococcaceae</taxon>
        <taxon>Deinococcus</taxon>
    </lineage>
</organism>
<dbReference type="AlphaFoldDB" id="A0A7W8KKA0"/>
<dbReference type="InterPro" id="IPR032812">
    <property type="entry name" value="SbsA_Ig"/>
</dbReference>
<reference evidence="3" key="1">
    <citation type="journal article" date="2014" name="Int. J. Syst. Evol. Microbiol.">
        <title>Complete genome of a new Firmicutes species belonging to the dominant human colonic microbiota ('Ruminococcus bicirculans') reveals two chromosomes and a selective capacity to utilize plant glucans.</title>
        <authorList>
            <consortium name="NISC Comparative Sequencing Program"/>
            <person name="Wegmann U."/>
            <person name="Louis P."/>
            <person name="Goesmann A."/>
            <person name="Henrissat B."/>
            <person name="Duncan S.H."/>
            <person name="Flint H.J."/>
        </authorList>
    </citation>
    <scope>NUCLEOTIDE SEQUENCE</scope>
    <source>
        <strain evidence="3">CGMCC 1.18437</strain>
    </source>
</reference>
<gene>
    <name evidence="3" type="ORF">GCM10017781_33310</name>
    <name evidence="4" type="ORF">HNQ07_003590</name>
</gene>
<keyword evidence="6" id="KW-1185">Reference proteome</keyword>
<reference evidence="6" key="2">
    <citation type="journal article" date="2019" name="Int. J. Syst. Evol. Microbiol.">
        <title>The Global Catalogue of Microorganisms (GCM) 10K type strain sequencing project: providing services to taxonomists for standard genome sequencing and annotation.</title>
        <authorList>
            <consortium name="The Broad Institute Genomics Platform"/>
            <consortium name="The Broad Institute Genome Sequencing Center for Infectious Disease"/>
            <person name="Wu L."/>
            <person name="Ma J."/>
        </authorList>
    </citation>
    <scope>NUCLEOTIDE SEQUENCE [LARGE SCALE GENOMIC DNA]</scope>
    <source>
        <strain evidence="6">CGMCC 1.18437</strain>
    </source>
</reference>
<comment type="caution">
    <text evidence="4">The sequence shown here is derived from an EMBL/GenBank/DDBJ whole genome shotgun (WGS) entry which is preliminary data.</text>
</comment>
<dbReference type="Proteomes" id="UP000539473">
    <property type="component" value="Unassembled WGS sequence"/>
</dbReference>
<feature type="domain" description="SbsA Ig-like" evidence="2">
    <location>
        <begin position="30"/>
        <end position="114"/>
    </location>
</feature>
<evidence type="ECO:0000256" key="1">
    <source>
        <dbReference type="ARBA" id="ARBA00022729"/>
    </source>
</evidence>
<name>A0A7W8KKA0_9DEIO</name>
<accession>A0A7W8KKA0</accession>
<reference evidence="4 5" key="3">
    <citation type="submission" date="2020-08" db="EMBL/GenBank/DDBJ databases">
        <title>Genomic Encyclopedia of Type Strains, Phase IV (KMG-IV): sequencing the most valuable type-strain genomes for metagenomic binning, comparative biology and taxonomic classification.</title>
        <authorList>
            <person name="Goeker M."/>
        </authorList>
    </citation>
    <scope>NUCLEOTIDE SEQUENCE [LARGE SCALE GENOMIC DNA]</scope>
    <source>
        <strain evidence="4 5">DSM 27521</strain>
    </source>
</reference>
<evidence type="ECO:0000313" key="6">
    <source>
        <dbReference type="Proteomes" id="UP000619376"/>
    </source>
</evidence>
<dbReference type="Pfam" id="PF13205">
    <property type="entry name" value="Big_5"/>
    <property type="match status" value="1"/>
</dbReference>
<reference evidence="3" key="4">
    <citation type="submission" date="2024-05" db="EMBL/GenBank/DDBJ databases">
        <authorList>
            <person name="Sun Q."/>
            <person name="Zhou Y."/>
        </authorList>
    </citation>
    <scope>NUCLEOTIDE SEQUENCE</scope>
    <source>
        <strain evidence="3">CGMCC 1.18437</strain>
    </source>
</reference>
<dbReference type="InterPro" id="IPR014755">
    <property type="entry name" value="Cu-Rt/internalin_Ig-like"/>
</dbReference>
<dbReference type="Gene3D" id="2.60.40.1220">
    <property type="match status" value="1"/>
</dbReference>
<dbReference type="Proteomes" id="UP000619376">
    <property type="component" value="Unassembled WGS sequence"/>
</dbReference>
<sequence length="336" mass="35292">MNEGRTPALLLLGLTLSACGGGTSGPTSGAPELLAISPADGAVGVHNDTNIELSFSQSMNRASVEAAYVSFSEGLRREQVTFVWNANSTKVTIDPKTDLKYADGTAAPITYAFLVGASAAGQSGKTLNETEASFKTARRFTATLGSQAALDGYTSGHEAAYSNNVVGFSPARTGGMTDMLPDVGSATVSVRAFYSFDLSGVPLSVAPDDISAATLSLEQVNVYPATAYANMSTAAEHLILEHVNYGAQLTTSDFGTPALDLVTSSFSTDATYTRRSADVLAQIRNDLANRADRGNRAQFRLRFPKDQPEGNYGFAEFATAEDAARAPGLEIHYLAP</sequence>
<protein>
    <recommendedName>
        <fullName evidence="2">SbsA Ig-like domain-containing protein</fullName>
    </recommendedName>
</protein>
<dbReference type="PROSITE" id="PS51257">
    <property type="entry name" value="PROKAR_LIPOPROTEIN"/>
    <property type="match status" value="1"/>
</dbReference>
<evidence type="ECO:0000313" key="4">
    <source>
        <dbReference type="EMBL" id="MBB5378089.1"/>
    </source>
</evidence>
<keyword evidence="1" id="KW-0732">Signal</keyword>
<dbReference type="EMBL" id="BNAJ01000009">
    <property type="protein sequence ID" value="GHF54336.1"/>
    <property type="molecule type" value="Genomic_DNA"/>
</dbReference>
<dbReference type="EMBL" id="JACHFK010000010">
    <property type="protein sequence ID" value="MBB5378089.1"/>
    <property type="molecule type" value="Genomic_DNA"/>
</dbReference>
<evidence type="ECO:0000313" key="5">
    <source>
        <dbReference type="Proteomes" id="UP000539473"/>
    </source>
</evidence>
<evidence type="ECO:0000313" key="3">
    <source>
        <dbReference type="EMBL" id="GHF54336.1"/>
    </source>
</evidence>
<dbReference type="RefSeq" id="WP_184114218.1">
    <property type="nucleotide sequence ID" value="NZ_BNAJ01000009.1"/>
</dbReference>